<evidence type="ECO:0000256" key="4">
    <source>
        <dbReference type="ARBA" id="ARBA00023002"/>
    </source>
</evidence>
<dbReference type="OrthoDB" id="9805787at2"/>
<comment type="caution">
    <text evidence="11">The sequence shown here is derived from an EMBL/GenBank/DDBJ whole genome shotgun (WGS) entry which is preliminary data.</text>
</comment>
<sequence length="399" mass="42891">MSHENLKVEALDLHERLKGKLTVQSKVAVTSSKELSLVYSPGVAEPCLEIQKDPSKVYDYTMKGNLVGVVSDGSAVLGLGDIGPKAAMPVMEGKALLLKQLAGVDAMPIVLDTKDVEEIITVVKNIAPTFGAINLEDISAPRCFEIEDRLRKECDIPIFHDDQHGTAIVTAAGLQNALKAVNKQKENVKIVINGAGAAGVAVLKLLLIIGYKNIIACDSKGIIYKGRSYGMNEEKEYMAKLTNLDCIEGSLEDAIAGSDIFIGVSAPNLLTEKMIHSMNSDPIVFALANPNPEITYENAIKWGVRVIATGRSDYPNQVNNMLAFPGIFKGALEVRATDINDEMKMAAVQAIATLVTDEQVAKGTIIPNVFEIDVTDHVAEAVMRAAIHSQVAQKAISLI</sequence>
<dbReference type="FunFam" id="3.40.50.10380:FF:000003">
    <property type="entry name" value="NADP-dependent malic enzyme"/>
    <property type="match status" value="1"/>
</dbReference>
<dbReference type="PIRSF" id="PIRSF000106">
    <property type="entry name" value="ME"/>
    <property type="match status" value="1"/>
</dbReference>
<name>A0A8B4QDJ8_9BACL</name>
<dbReference type="InterPro" id="IPR001891">
    <property type="entry name" value="Malic_OxRdtase"/>
</dbReference>
<feature type="binding site" evidence="6">
    <location>
        <position position="289"/>
    </location>
    <ligand>
        <name>(S)-malate</name>
        <dbReference type="ChEBI" id="CHEBI:15589"/>
    </ligand>
</feature>
<dbReference type="GO" id="GO:0051287">
    <property type="term" value="F:NAD binding"/>
    <property type="evidence" value="ECO:0007669"/>
    <property type="project" value="InterPro"/>
</dbReference>
<feature type="domain" description="Malic enzyme NAD-binding" evidence="9">
    <location>
        <begin position="163"/>
        <end position="387"/>
    </location>
</feature>
<dbReference type="Pfam" id="PF00390">
    <property type="entry name" value="malic"/>
    <property type="match status" value="1"/>
</dbReference>
<dbReference type="AlphaFoldDB" id="A0A8B4QDJ8"/>
<dbReference type="SUPFAM" id="SSF53223">
    <property type="entry name" value="Aminoacid dehydrogenase-like, N-terminal domain"/>
    <property type="match status" value="1"/>
</dbReference>
<proteinExistence type="inferred from homology"/>
<feature type="domain" description="Malic enzyme N-terminal" evidence="10">
    <location>
        <begin position="18"/>
        <end position="151"/>
    </location>
</feature>
<dbReference type="InterPro" id="IPR045213">
    <property type="entry name" value="Malic_NAD-bd_bact_type"/>
</dbReference>
<evidence type="ECO:0000259" key="10">
    <source>
        <dbReference type="SMART" id="SM01274"/>
    </source>
</evidence>
<feature type="binding site" evidence="7">
    <location>
        <position position="136"/>
    </location>
    <ligand>
        <name>a divalent metal cation</name>
        <dbReference type="ChEBI" id="CHEBI:60240"/>
    </ligand>
</feature>
<dbReference type="Gene3D" id="3.40.50.720">
    <property type="entry name" value="NAD(P)-binding Rossmann-like Domain"/>
    <property type="match status" value="1"/>
</dbReference>
<dbReference type="Gene3D" id="3.40.50.10380">
    <property type="entry name" value="Malic enzyme, N-terminal domain"/>
    <property type="match status" value="1"/>
</dbReference>
<feature type="active site" description="Proton acceptor" evidence="5">
    <location>
        <position position="94"/>
    </location>
</feature>
<evidence type="ECO:0000259" key="9">
    <source>
        <dbReference type="SMART" id="SM00919"/>
    </source>
</evidence>
<feature type="active site" description="Proton donor" evidence="5">
    <location>
        <position position="39"/>
    </location>
</feature>
<feature type="binding site" evidence="7">
    <location>
        <position position="162"/>
    </location>
    <ligand>
        <name>a divalent metal cation</name>
        <dbReference type="ChEBI" id="CHEBI:60240"/>
    </ligand>
</feature>
<feature type="binding site" evidence="6">
    <location>
        <position position="319"/>
    </location>
    <ligand>
        <name>(S)-malate</name>
        <dbReference type="ChEBI" id="CHEBI:15589"/>
    </ligand>
</feature>
<dbReference type="Proteomes" id="UP000294641">
    <property type="component" value="Unassembled WGS sequence"/>
</dbReference>
<dbReference type="SMART" id="SM01274">
    <property type="entry name" value="malic"/>
    <property type="match status" value="1"/>
</dbReference>
<dbReference type="Proteomes" id="UP000254330">
    <property type="component" value="Unassembled WGS sequence"/>
</dbReference>
<dbReference type="GO" id="GO:0004473">
    <property type="term" value="F:malate dehydrogenase (decarboxylating) (NADP+) activity"/>
    <property type="evidence" value="ECO:0007669"/>
    <property type="project" value="UniProtKB-EC"/>
</dbReference>
<gene>
    <name evidence="11" type="primary">maeB</name>
    <name evidence="12" type="ORF">DFR61_13131</name>
    <name evidence="11" type="ORF">NCTC10597_02561</name>
</gene>
<dbReference type="EMBL" id="SNZG01000031">
    <property type="protein sequence ID" value="TDR35349.1"/>
    <property type="molecule type" value="Genomic_DNA"/>
</dbReference>
<evidence type="ECO:0000256" key="6">
    <source>
        <dbReference type="PIRSR" id="PIRSR000106-2"/>
    </source>
</evidence>
<dbReference type="SMART" id="SM00919">
    <property type="entry name" value="Malic_M"/>
    <property type="match status" value="1"/>
</dbReference>
<dbReference type="EC" id="1.1.1.40" evidence="11"/>
<organism evidence="11 13">
    <name type="scientific">Kurthia zopfii</name>
    <dbReference type="NCBI Taxonomy" id="1650"/>
    <lineage>
        <taxon>Bacteria</taxon>
        <taxon>Bacillati</taxon>
        <taxon>Bacillota</taxon>
        <taxon>Bacilli</taxon>
        <taxon>Bacillales</taxon>
        <taxon>Caryophanaceae</taxon>
        <taxon>Kurthia</taxon>
    </lineage>
</organism>
<keyword evidence="14" id="KW-1185">Reference proteome</keyword>
<dbReference type="FunFam" id="3.40.50.720:FF:000095">
    <property type="entry name" value="NADP-dependent malic enzyme"/>
    <property type="match status" value="1"/>
</dbReference>
<evidence type="ECO:0000313" key="14">
    <source>
        <dbReference type="Proteomes" id="UP000294641"/>
    </source>
</evidence>
<dbReference type="Pfam" id="PF03949">
    <property type="entry name" value="Malic_M"/>
    <property type="match status" value="1"/>
</dbReference>
<dbReference type="PRINTS" id="PR00072">
    <property type="entry name" value="MALOXRDTASE"/>
</dbReference>
<evidence type="ECO:0000256" key="7">
    <source>
        <dbReference type="PIRSR" id="PIRSR000106-3"/>
    </source>
</evidence>
<comment type="cofactor">
    <cofactor evidence="1">
        <name>Mn(2+)</name>
        <dbReference type="ChEBI" id="CHEBI:29035"/>
    </cofactor>
</comment>
<dbReference type="CDD" id="cd05311">
    <property type="entry name" value="NAD_bind_2_malic_enz"/>
    <property type="match status" value="1"/>
</dbReference>
<dbReference type="InterPro" id="IPR051674">
    <property type="entry name" value="Malate_Decarboxylase"/>
</dbReference>
<reference evidence="11 13" key="1">
    <citation type="submission" date="2018-06" db="EMBL/GenBank/DDBJ databases">
        <authorList>
            <consortium name="Pathogen Informatics"/>
            <person name="Doyle S."/>
        </authorList>
    </citation>
    <scope>NUCLEOTIDE SEQUENCE [LARGE SCALE GENOMIC DNA]</scope>
    <source>
        <strain evidence="11 13">NCTC10597</strain>
    </source>
</reference>
<keyword evidence="4 11" id="KW-0560">Oxidoreductase</keyword>
<comment type="cofactor">
    <cofactor evidence="7">
        <name>Mg(2+)</name>
        <dbReference type="ChEBI" id="CHEBI:18420"/>
    </cofactor>
    <cofactor evidence="7">
        <name>Mn(2+)</name>
        <dbReference type="ChEBI" id="CHEBI:29035"/>
    </cofactor>
    <text evidence="7">Divalent metal cations. Prefers magnesium or manganese.</text>
</comment>
<protein>
    <submittedName>
        <fullName evidence="12">Malate dehydrogenase (Oxaloacetate-decarboxylating)</fullName>
    </submittedName>
    <submittedName>
        <fullName evidence="11">NADP-dependent malic enzyme</fullName>
        <ecNumber evidence="11">1.1.1.40</ecNumber>
    </submittedName>
</protein>
<dbReference type="SUPFAM" id="SSF51735">
    <property type="entry name" value="NAD(P)-binding Rossmann-fold domains"/>
    <property type="match status" value="1"/>
</dbReference>
<dbReference type="InterPro" id="IPR036291">
    <property type="entry name" value="NAD(P)-bd_dom_sf"/>
</dbReference>
<evidence type="ECO:0000256" key="1">
    <source>
        <dbReference type="ARBA" id="ARBA00001936"/>
    </source>
</evidence>
<dbReference type="RefSeq" id="WP_109350339.1">
    <property type="nucleotide sequence ID" value="NZ_BJUE01000030.1"/>
</dbReference>
<evidence type="ECO:0000256" key="5">
    <source>
        <dbReference type="PIRSR" id="PIRSR000106-1"/>
    </source>
</evidence>
<reference evidence="12 14" key="2">
    <citation type="submission" date="2019-03" db="EMBL/GenBank/DDBJ databases">
        <title>Genomic Encyclopedia of Type Strains, Phase IV (KMG-IV): sequencing the most valuable type-strain genomes for metagenomic binning, comparative biology and taxonomic classification.</title>
        <authorList>
            <person name="Goeker M."/>
        </authorList>
    </citation>
    <scope>NUCLEOTIDE SEQUENCE [LARGE SCALE GENOMIC DNA]</scope>
    <source>
        <strain evidence="12 14">DSM 20580</strain>
    </source>
</reference>
<evidence type="ECO:0000256" key="8">
    <source>
        <dbReference type="RuleBase" id="RU003427"/>
    </source>
</evidence>
<dbReference type="InterPro" id="IPR012302">
    <property type="entry name" value="Malic_NAD-bd"/>
</dbReference>
<comment type="similarity">
    <text evidence="2 8">Belongs to the malic enzymes family.</text>
</comment>
<accession>A0A8B4QDJ8</accession>
<evidence type="ECO:0000313" key="12">
    <source>
        <dbReference type="EMBL" id="TDR35349.1"/>
    </source>
</evidence>
<dbReference type="EMBL" id="UGNP01000001">
    <property type="protein sequence ID" value="STX10787.1"/>
    <property type="molecule type" value="Genomic_DNA"/>
</dbReference>
<feature type="binding site" evidence="7">
    <location>
        <position position="137"/>
    </location>
    <ligand>
        <name>a divalent metal cation</name>
        <dbReference type="ChEBI" id="CHEBI:60240"/>
    </ligand>
</feature>
<dbReference type="InterPro" id="IPR012301">
    <property type="entry name" value="Malic_N_dom"/>
</dbReference>
<dbReference type="InterPro" id="IPR037062">
    <property type="entry name" value="Malic_N_dom_sf"/>
</dbReference>
<evidence type="ECO:0000313" key="13">
    <source>
        <dbReference type="Proteomes" id="UP000254330"/>
    </source>
</evidence>
<evidence type="ECO:0000313" key="11">
    <source>
        <dbReference type="EMBL" id="STX10787.1"/>
    </source>
</evidence>
<evidence type="ECO:0000256" key="3">
    <source>
        <dbReference type="ARBA" id="ARBA00022723"/>
    </source>
</evidence>
<dbReference type="PANTHER" id="PTHR43237:SF4">
    <property type="entry name" value="NADP-DEPENDENT MALIC ENZYME"/>
    <property type="match status" value="1"/>
</dbReference>
<evidence type="ECO:0000256" key="2">
    <source>
        <dbReference type="ARBA" id="ARBA00008785"/>
    </source>
</evidence>
<keyword evidence="3 7" id="KW-0479">Metal-binding</keyword>
<dbReference type="PANTHER" id="PTHR43237">
    <property type="entry name" value="NADP-DEPENDENT MALIC ENZYME"/>
    <property type="match status" value="1"/>
</dbReference>
<dbReference type="GO" id="GO:0046872">
    <property type="term" value="F:metal ion binding"/>
    <property type="evidence" value="ECO:0007669"/>
    <property type="project" value="UniProtKB-KW"/>
</dbReference>
<dbReference type="InterPro" id="IPR046346">
    <property type="entry name" value="Aminoacid_DH-like_N_sf"/>
</dbReference>